<dbReference type="GO" id="GO:0046872">
    <property type="term" value="F:metal ion binding"/>
    <property type="evidence" value="ECO:0007669"/>
    <property type="project" value="InterPro"/>
</dbReference>
<keyword evidence="5" id="KW-1185">Reference proteome</keyword>
<feature type="domain" description="Peptidase M16 C-terminal" evidence="3">
    <location>
        <begin position="166"/>
        <end position="331"/>
    </location>
</feature>
<evidence type="ECO:0000259" key="2">
    <source>
        <dbReference type="Pfam" id="PF00675"/>
    </source>
</evidence>
<dbReference type="InterPro" id="IPR050361">
    <property type="entry name" value="MPP/UQCRC_Complex"/>
</dbReference>
<dbReference type="GeneID" id="96281435"/>
<accession>A0A640UJR0</accession>
<evidence type="ECO:0000259" key="3">
    <source>
        <dbReference type="Pfam" id="PF05193"/>
    </source>
</evidence>
<feature type="domain" description="Peptidase M16 N-terminal" evidence="2">
    <location>
        <begin position="12"/>
        <end position="157"/>
    </location>
</feature>
<dbReference type="PANTHER" id="PTHR11851">
    <property type="entry name" value="METALLOPROTEASE"/>
    <property type="match status" value="1"/>
</dbReference>
<evidence type="ECO:0000256" key="1">
    <source>
        <dbReference type="ARBA" id="ARBA00007261"/>
    </source>
</evidence>
<reference evidence="4 5" key="1">
    <citation type="submission" date="2019-12" db="EMBL/GenBank/DDBJ databases">
        <title>Whole genome shotgun sequence of Streptomyces tubercidicus NBRC 13090.</title>
        <authorList>
            <person name="Ichikawa N."/>
            <person name="Kimura A."/>
            <person name="Kitahashi Y."/>
            <person name="Komaki H."/>
            <person name="Tamura T."/>
        </authorList>
    </citation>
    <scope>NUCLEOTIDE SEQUENCE [LARGE SCALE GENOMIC DNA]</scope>
    <source>
        <strain evidence="4 5">NBRC 13090</strain>
    </source>
</reference>
<dbReference type="RefSeq" id="WP_159742050.1">
    <property type="nucleotide sequence ID" value="NZ_BLIR01000001.1"/>
</dbReference>
<dbReference type="PANTHER" id="PTHR11851:SF49">
    <property type="entry name" value="MITOCHONDRIAL-PROCESSING PEPTIDASE SUBUNIT ALPHA"/>
    <property type="match status" value="1"/>
</dbReference>
<proteinExistence type="inferred from homology"/>
<dbReference type="Pfam" id="PF00675">
    <property type="entry name" value="Peptidase_M16"/>
    <property type="match status" value="1"/>
</dbReference>
<dbReference type="Gene3D" id="3.30.830.10">
    <property type="entry name" value="Metalloenzyme, LuxS/M16 peptidase-like"/>
    <property type="match status" value="2"/>
</dbReference>
<name>A0A640UJR0_9ACTN</name>
<dbReference type="AlphaFoldDB" id="A0A640UJR0"/>
<gene>
    <name evidence="4" type="ORF">Stube_02250</name>
</gene>
<protein>
    <submittedName>
        <fullName evidence="4">Peptidase M16</fullName>
    </submittedName>
</protein>
<dbReference type="InterPro" id="IPR011765">
    <property type="entry name" value="Pept_M16_N"/>
</dbReference>
<evidence type="ECO:0000313" key="5">
    <source>
        <dbReference type="Proteomes" id="UP000431826"/>
    </source>
</evidence>
<dbReference type="InterPro" id="IPR007863">
    <property type="entry name" value="Peptidase_M16_C"/>
</dbReference>
<sequence length="399" mass="42747">MTFATSAARIPVVTVVDPRLKTTSLCLGVGYGSRHDPPGCGGLAHMLEHLLMSAPVGTVGPLVQHLERLGGTANAETGLEQMLFYTQVAAEDAEEALDLLLRGVLTPEPDAATLDSERTAVLQELAAAEADPTDTVQDAFLAALFPDHPLGRPVGGTVPEIGRLDIDTVLGAHRSLFLPSPMVLTVIGPEIPRIPAEFAQAEYTAPAPRPEFPLGPVRAAEHAWPDEFSWVAVGGRSPSMSDDAGRQCYAVLANLMGADACSLLYRELRVSAGLAYAFQAWDRGYAESGAWRVLVGVESGNGAKAVDVVVRVLDELATDGPTDTDLDAARRRARMSLILDAETPLEHARLLAYRSLDRTSGWDMERELRLIADVTRDDIRAAAAHIRSGLVTVVRPEPR</sequence>
<dbReference type="SUPFAM" id="SSF63411">
    <property type="entry name" value="LuxS/MPP-like metallohydrolase"/>
    <property type="match status" value="2"/>
</dbReference>
<dbReference type="EMBL" id="BLIR01000001">
    <property type="protein sequence ID" value="GFE35552.1"/>
    <property type="molecule type" value="Genomic_DNA"/>
</dbReference>
<comment type="caution">
    <text evidence="4">The sequence shown here is derived from an EMBL/GenBank/DDBJ whole genome shotgun (WGS) entry which is preliminary data.</text>
</comment>
<evidence type="ECO:0000313" key="4">
    <source>
        <dbReference type="EMBL" id="GFE35552.1"/>
    </source>
</evidence>
<dbReference type="Pfam" id="PF05193">
    <property type="entry name" value="Peptidase_M16_C"/>
    <property type="match status" value="1"/>
</dbReference>
<dbReference type="OrthoDB" id="3525364at2"/>
<dbReference type="InterPro" id="IPR011249">
    <property type="entry name" value="Metalloenz_LuxS/M16"/>
</dbReference>
<dbReference type="Proteomes" id="UP000431826">
    <property type="component" value="Unassembled WGS sequence"/>
</dbReference>
<comment type="similarity">
    <text evidence="1">Belongs to the peptidase M16 family.</text>
</comment>
<organism evidence="4 5">
    <name type="scientific">Streptomyces tubercidicus</name>
    <dbReference type="NCBI Taxonomy" id="47759"/>
    <lineage>
        <taxon>Bacteria</taxon>
        <taxon>Bacillati</taxon>
        <taxon>Actinomycetota</taxon>
        <taxon>Actinomycetes</taxon>
        <taxon>Kitasatosporales</taxon>
        <taxon>Streptomycetaceae</taxon>
        <taxon>Streptomyces</taxon>
    </lineage>
</organism>